<proteinExistence type="predicted"/>
<dbReference type="EMBL" id="SWJQ01000145">
    <property type="protein sequence ID" value="TRZ20555.1"/>
    <property type="molecule type" value="Genomic_DNA"/>
</dbReference>
<sequence length="105" mass="11206">MPVDSKVVDPLLARAKLSHSGSTSGITELKKERKVLHKMIAAKEDRSKDRCERNSPTDTQISAEGGAGGAPGAGAEIPLQLPGQPIVRQLCPCSPWRAMGEKIFT</sequence>
<dbReference type="AlphaFoldDB" id="A0A8K1LN99"/>
<reference evidence="2" key="1">
    <citation type="submission" date="2019-04" db="EMBL/GenBank/DDBJ databases">
        <title>Genome assembly of Zosterops borbonicus 15179.</title>
        <authorList>
            <person name="Leroy T."/>
            <person name="Anselmetti Y."/>
            <person name="Tilak M.-K."/>
            <person name="Nabholz B."/>
        </authorList>
    </citation>
    <scope>NUCLEOTIDE SEQUENCE</scope>
    <source>
        <strain evidence="2">HGM_15179</strain>
        <tissue evidence="2">Muscle</tissue>
    </source>
</reference>
<evidence type="ECO:0000313" key="2">
    <source>
        <dbReference type="EMBL" id="TRZ20555.1"/>
    </source>
</evidence>
<feature type="compositionally biased region" description="Basic and acidic residues" evidence="1">
    <location>
        <begin position="41"/>
        <end position="55"/>
    </location>
</feature>
<organism evidence="2 3">
    <name type="scientific">Zosterops borbonicus</name>
    <dbReference type="NCBI Taxonomy" id="364589"/>
    <lineage>
        <taxon>Eukaryota</taxon>
        <taxon>Metazoa</taxon>
        <taxon>Chordata</taxon>
        <taxon>Craniata</taxon>
        <taxon>Vertebrata</taxon>
        <taxon>Euteleostomi</taxon>
        <taxon>Archelosauria</taxon>
        <taxon>Archosauria</taxon>
        <taxon>Dinosauria</taxon>
        <taxon>Saurischia</taxon>
        <taxon>Theropoda</taxon>
        <taxon>Coelurosauria</taxon>
        <taxon>Aves</taxon>
        <taxon>Neognathae</taxon>
        <taxon>Neoaves</taxon>
        <taxon>Telluraves</taxon>
        <taxon>Australaves</taxon>
        <taxon>Passeriformes</taxon>
        <taxon>Sylvioidea</taxon>
        <taxon>Zosteropidae</taxon>
        <taxon>Zosterops</taxon>
    </lineage>
</organism>
<evidence type="ECO:0000313" key="3">
    <source>
        <dbReference type="Proteomes" id="UP000796761"/>
    </source>
</evidence>
<gene>
    <name evidence="2" type="ORF">HGM15179_006522</name>
</gene>
<comment type="caution">
    <text evidence="2">The sequence shown here is derived from an EMBL/GenBank/DDBJ whole genome shotgun (WGS) entry which is preliminary data.</text>
</comment>
<dbReference type="OrthoDB" id="9219298at2759"/>
<name>A0A8K1LN99_9PASS</name>
<accession>A0A8K1LN99</accession>
<protein>
    <submittedName>
        <fullName evidence="2">Uncharacterized protein</fullName>
    </submittedName>
</protein>
<evidence type="ECO:0000256" key="1">
    <source>
        <dbReference type="SAM" id="MobiDB-lite"/>
    </source>
</evidence>
<dbReference type="Proteomes" id="UP000796761">
    <property type="component" value="Unassembled WGS sequence"/>
</dbReference>
<feature type="region of interest" description="Disordered" evidence="1">
    <location>
        <begin position="41"/>
        <end position="78"/>
    </location>
</feature>
<keyword evidence="3" id="KW-1185">Reference proteome</keyword>